<dbReference type="PANTHER" id="PTHR11328:SF24">
    <property type="entry name" value="MAJOR FACILITATOR SUPERFAMILY (MFS) PROFILE DOMAIN-CONTAINING PROTEIN"/>
    <property type="match status" value="1"/>
</dbReference>
<feature type="transmembrane region" description="Helical" evidence="3">
    <location>
        <begin position="280"/>
        <end position="303"/>
    </location>
</feature>
<keyword evidence="3" id="KW-0812">Transmembrane</keyword>
<sequence>MLFPMFANNPNKSPSPGFGEKVCYGLGDFASCIIYAASQAFLLYYYTEYVGVNIAIVSTIFLISRFFDGASDLVMGFIVDRTKSPYGKTRVWILRMLIPFFLSSVLLFSVPPSLGDIGTMVYIFVTYNLTITVVYTAINLPYGALTTLISKDSYERSIVTIYRVVLSSSGYMLTTVVTLPLVRFFGDDRAAWTWTFVVLGGIATFLFTLTFIFCQERVVADDSAKKEPDVPFTEKIKDLFRNKYWCMLTSMILLIFGADIISGAANIYYYKYFLSDPQYIGIFSAINTVLRLSLMICVLPYFMRRFGKRTSLFLAILFICIGYGVRYVDPYSVPINYVSTVFIGLGQGFSYALLWGMVPDTVDYGEYVTTRRAEGLVYSGASFATKLANGLGTVLAGFVINLGGYVNNAPQQTDSALDAILFAASGIPVIVYVLGGCILYFYRLDAEFPEVVRTLKERHTQKQEGGLTPEEKEIIERSSNTNLNKSAE</sequence>
<dbReference type="GO" id="GO:0015293">
    <property type="term" value="F:symporter activity"/>
    <property type="evidence" value="ECO:0007669"/>
    <property type="project" value="InterPro"/>
</dbReference>
<reference evidence="4" key="2">
    <citation type="submission" date="2021-04" db="EMBL/GenBank/DDBJ databases">
        <authorList>
            <person name="Gilroy R."/>
        </authorList>
    </citation>
    <scope>NUCLEOTIDE SEQUENCE</scope>
    <source>
        <strain evidence="4">USASDec5-558</strain>
    </source>
</reference>
<name>A0A9D1WCD5_9GAMM</name>
<dbReference type="InterPro" id="IPR001927">
    <property type="entry name" value="Na/Gal_symport"/>
</dbReference>
<gene>
    <name evidence="4" type="ORF">H9850_03825</name>
</gene>
<protein>
    <submittedName>
        <fullName evidence="4">Glycoside-pentoside-hexuronide (GPH):cation symporter</fullName>
    </submittedName>
</protein>
<comment type="caution">
    <text evidence="4">The sequence shown here is derived from an EMBL/GenBank/DDBJ whole genome shotgun (WGS) entry which is preliminary data.</text>
</comment>
<dbReference type="GO" id="GO:0006814">
    <property type="term" value="P:sodium ion transport"/>
    <property type="evidence" value="ECO:0007669"/>
    <property type="project" value="InterPro"/>
</dbReference>
<feature type="transmembrane region" description="Helical" evidence="3">
    <location>
        <begin position="376"/>
        <end position="400"/>
    </location>
</feature>
<dbReference type="Gene3D" id="1.20.1250.20">
    <property type="entry name" value="MFS general substrate transporter like domains"/>
    <property type="match status" value="2"/>
</dbReference>
<feature type="transmembrane region" description="Helical" evidence="3">
    <location>
        <begin position="91"/>
        <end position="110"/>
    </location>
</feature>
<dbReference type="InterPro" id="IPR036259">
    <property type="entry name" value="MFS_trans_sf"/>
</dbReference>
<dbReference type="NCBIfam" id="TIGR00792">
    <property type="entry name" value="gph"/>
    <property type="match status" value="1"/>
</dbReference>
<dbReference type="Pfam" id="PF13347">
    <property type="entry name" value="MFS_2"/>
    <property type="match status" value="1"/>
</dbReference>
<organism evidence="4 5">
    <name type="scientific">Candidatus Anaerobiospirillum pullistercoris</name>
    <dbReference type="NCBI Taxonomy" id="2838452"/>
    <lineage>
        <taxon>Bacteria</taxon>
        <taxon>Pseudomonadati</taxon>
        <taxon>Pseudomonadota</taxon>
        <taxon>Gammaproteobacteria</taxon>
        <taxon>Aeromonadales</taxon>
        <taxon>Succinivibrionaceae</taxon>
        <taxon>Anaerobiospirillum</taxon>
    </lineage>
</organism>
<dbReference type="GO" id="GO:0008643">
    <property type="term" value="P:carbohydrate transport"/>
    <property type="evidence" value="ECO:0007669"/>
    <property type="project" value="InterPro"/>
</dbReference>
<accession>A0A9D1WCD5</accession>
<evidence type="ECO:0000256" key="2">
    <source>
        <dbReference type="SAM" id="MobiDB-lite"/>
    </source>
</evidence>
<keyword evidence="3" id="KW-1133">Transmembrane helix</keyword>
<dbReference type="PANTHER" id="PTHR11328">
    <property type="entry name" value="MAJOR FACILITATOR SUPERFAMILY DOMAIN-CONTAINING PROTEIN"/>
    <property type="match status" value="1"/>
</dbReference>
<dbReference type="AlphaFoldDB" id="A0A9D1WCD5"/>
<feature type="transmembrane region" description="Helical" evidence="3">
    <location>
        <begin position="310"/>
        <end position="328"/>
    </location>
</feature>
<dbReference type="GO" id="GO:0005886">
    <property type="term" value="C:plasma membrane"/>
    <property type="evidence" value="ECO:0007669"/>
    <property type="project" value="TreeGrafter"/>
</dbReference>
<feature type="transmembrane region" description="Helical" evidence="3">
    <location>
        <begin position="244"/>
        <end position="268"/>
    </location>
</feature>
<feature type="transmembrane region" description="Helical" evidence="3">
    <location>
        <begin position="420"/>
        <end position="442"/>
    </location>
</feature>
<keyword evidence="3" id="KW-0472">Membrane</keyword>
<evidence type="ECO:0000313" key="4">
    <source>
        <dbReference type="EMBL" id="HIX56585.1"/>
    </source>
</evidence>
<dbReference type="SUPFAM" id="SSF103473">
    <property type="entry name" value="MFS general substrate transporter"/>
    <property type="match status" value="1"/>
</dbReference>
<dbReference type="EMBL" id="DXEV01000077">
    <property type="protein sequence ID" value="HIX56585.1"/>
    <property type="molecule type" value="Genomic_DNA"/>
</dbReference>
<feature type="transmembrane region" description="Helical" evidence="3">
    <location>
        <begin position="161"/>
        <end position="185"/>
    </location>
</feature>
<feature type="region of interest" description="Disordered" evidence="2">
    <location>
        <begin position="459"/>
        <end position="488"/>
    </location>
</feature>
<feature type="transmembrane region" description="Helical" evidence="3">
    <location>
        <begin position="122"/>
        <end position="149"/>
    </location>
</feature>
<proteinExistence type="inferred from homology"/>
<dbReference type="InterPro" id="IPR039672">
    <property type="entry name" value="MFS_2"/>
</dbReference>
<feature type="compositionally biased region" description="Polar residues" evidence="2">
    <location>
        <begin position="477"/>
        <end position="488"/>
    </location>
</feature>
<evidence type="ECO:0000256" key="3">
    <source>
        <dbReference type="SAM" id="Phobius"/>
    </source>
</evidence>
<feature type="transmembrane region" description="Helical" evidence="3">
    <location>
        <begin position="191"/>
        <end position="214"/>
    </location>
</feature>
<feature type="transmembrane region" description="Helical" evidence="3">
    <location>
        <begin position="334"/>
        <end position="355"/>
    </location>
</feature>
<dbReference type="CDD" id="cd17332">
    <property type="entry name" value="MFS_MelB_like"/>
    <property type="match status" value="1"/>
</dbReference>
<evidence type="ECO:0000256" key="1">
    <source>
        <dbReference type="ARBA" id="ARBA00009617"/>
    </source>
</evidence>
<evidence type="ECO:0000313" key="5">
    <source>
        <dbReference type="Proteomes" id="UP000886829"/>
    </source>
</evidence>
<reference evidence="4" key="1">
    <citation type="journal article" date="2021" name="PeerJ">
        <title>Extensive microbial diversity within the chicken gut microbiome revealed by metagenomics and culture.</title>
        <authorList>
            <person name="Gilroy R."/>
            <person name="Ravi A."/>
            <person name="Getino M."/>
            <person name="Pursley I."/>
            <person name="Horton D.L."/>
            <person name="Alikhan N.F."/>
            <person name="Baker D."/>
            <person name="Gharbi K."/>
            <person name="Hall N."/>
            <person name="Watson M."/>
            <person name="Adriaenssens E.M."/>
            <person name="Foster-Nyarko E."/>
            <person name="Jarju S."/>
            <person name="Secka A."/>
            <person name="Antonio M."/>
            <person name="Oren A."/>
            <person name="Chaudhuri R.R."/>
            <person name="La Ragione R."/>
            <person name="Hildebrand F."/>
            <person name="Pallen M.J."/>
        </authorList>
    </citation>
    <scope>NUCLEOTIDE SEQUENCE</scope>
    <source>
        <strain evidence="4">USASDec5-558</strain>
    </source>
</reference>
<dbReference type="Proteomes" id="UP000886829">
    <property type="component" value="Unassembled WGS sequence"/>
</dbReference>
<feature type="transmembrane region" description="Helical" evidence="3">
    <location>
        <begin position="52"/>
        <end position="79"/>
    </location>
</feature>
<comment type="similarity">
    <text evidence="1">Belongs to the sodium:galactoside symporter (TC 2.A.2) family.</text>
</comment>